<name>A0A6A6K627_HEVBR</name>
<dbReference type="FunFam" id="1.10.510.10:FF:000468">
    <property type="entry name" value="PTI1-like tyrosine-protein kinase 3"/>
    <property type="match status" value="1"/>
</dbReference>
<evidence type="ECO:0000256" key="2">
    <source>
        <dbReference type="ARBA" id="ARBA00022475"/>
    </source>
</evidence>
<dbReference type="Pfam" id="PF23472">
    <property type="entry name" value="LysM2_CERK1_LYK3_4_5"/>
    <property type="match status" value="1"/>
</dbReference>
<dbReference type="GO" id="GO:0005886">
    <property type="term" value="C:plasma membrane"/>
    <property type="evidence" value="ECO:0007669"/>
    <property type="project" value="UniProtKB-SubCell"/>
</dbReference>
<feature type="domain" description="Protein kinase" evidence="11">
    <location>
        <begin position="322"/>
        <end position="598"/>
    </location>
</feature>
<evidence type="ECO:0000259" key="11">
    <source>
        <dbReference type="PROSITE" id="PS50011"/>
    </source>
</evidence>
<dbReference type="GO" id="GO:0051707">
    <property type="term" value="P:response to other organism"/>
    <property type="evidence" value="ECO:0007669"/>
    <property type="project" value="UniProtKB-ARBA"/>
</dbReference>
<sequence length="618" mass="67885">MIREIKTLAMLSQRCNVFYSSVPRNFPVTDSIYVPTNNHASQKRPVPNTVRLLSLSTYQLYEGKATTNCSNTGDSVLGYSCNGLNRTCQAYLTFRSQPPYNTVASISTLLNSDPSQLSAINSVSEAASFDTNKLVLVPVNCSCSGNYSQANTSYVVQAGDSPFLIANNTYQGLSNCQAVQDQNRRQTTDIFAGEKLNIPLRCACPTKNQTGVGIKYLLSYLVTWGDTVSAVSVKFGGDTGRSLEANGLSEQNAVIYPFTTLLIPLENPPSSTQTIAPPPPPASPPPPSSPSPNSKKSSDKTWNRSDPITVPESVEAIEKPVEKKLDEESQDFLESIFSIAQSIKVYSFKELQTATDNFSPSCWISGSVYRGLINGDYAAIKKVNGNWYLVYDYAAKGPLSDWIYSANNDGKFLNWTQRVQIALDVATGLNYLHNFTSPSHVHKDIKSSNVLLDSNFRAKIANLAKARSAEAQEGEFALTRHIVGTKGYMAPEYLEHGLVSTKLDVYAFGVVMLEIVSGKEVAALYTEENMNLSDVLNDVLSKEDGQEILRKFIDPSMQGNYPLELTVLVMRLIDSCLNKNPADRPSMDEITESLSRILTTSLNWESSNISGYQFSRSS</sequence>
<keyword evidence="6" id="KW-0067">ATP-binding</keyword>
<dbReference type="Gene3D" id="1.10.510.10">
    <property type="entry name" value="Transferase(Phosphotransferase) domain 1"/>
    <property type="match status" value="1"/>
</dbReference>
<keyword evidence="9" id="KW-1015">Disulfide bond</keyword>
<keyword evidence="3" id="KW-0812">Transmembrane</keyword>
<dbReference type="InterPro" id="IPR018392">
    <property type="entry name" value="LysM"/>
</dbReference>
<evidence type="ECO:0000256" key="6">
    <source>
        <dbReference type="ARBA" id="ARBA00022840"/>
    </source>
</evidence>
<feature type="domain" description="LysM" evidence="12">
    <location>
        <begin position="152"/>
        <end position="198"/>
    </location>
</feature>
<dbReference type="SMART" id="SM00257">
    <property type="entry name" value="LysM"/>
    <property type="match status" value="2"/>
</dbReference>
<dbReference type="PROSITE" id="PS51782">
    <property type="entry name" value="LYSM"/>
    <property type="match status" value="2"/>
</dbReference>
<dbReference type="EMBL" id="JAAGAX010000018">
    <property type="protein sequence ID" value="KAF2283628.1"/>
    <property type="molecule type" value="Genomic_DNA"/>
</dbReference>
<keyword evidence="4" id="KW-0732">Signal</keyword>
<comment type="caution">
    <text evidence="13">The sequence shown here is derived from an EMBL/GenBank/DDBJ whole genome shotgun (WGS) entry which is preliminary data.</text>
</comment>
<dbReference type="GO" id="GO:0004672">
    <property type="term" value="F:protein kinase activity"/>
    <property type="evidence" value="ECO:0007669"/>
    <property type="project" value="InterPro"/>
</dbReference>
<dbReference type="PANTHER" id="PTHR45927:SF11">
    <property type="entry name" value="LYSM DOMAIN RECEPTOR-LIKE KINASE 4"/>
    <property type="match status" value="1"/>
</dbReference>
<organism evidence="13 14">
    <name type="scientific">Hevea brasiliensis</name>
    <name type="common">Para rubber tree</name>
    <name type="synonym">Siphonia brasiliensis</name>
    <dbReference type="NCBI Taxonomy" id="3981"/>
    <lineage>
        <taxon>Eukaryota</taxon>
        <taxon>Viridiplantae</taxon>
        <taxon>Streptophyta</taxon>
        <taxon>Embryophyta</taxon>
        <taxon>Tracheophyta</taxon>
        <taxon>Spermatophyta</taxon>
        <taxon>Magnoliopsida</taxon>
        <taxon>eudicotyledons</taxon>
        <taxon>Gunneridae</taxon>
        <taxon>Pentapetalae</taxon>
        <taxon>rosids</taxon>
        <taxon>fabids</taxon>
        <taxon>Malpighiales</taxon>
        <taxon>Euphorbiaceae</taxon>
        <taxon>Crotonoideae</taxon>
        <taxon>Micrandreae</taxon>
        <taxon>Hevea</taxon>
    </lineage>
</organism>
<proteinExistence type="predicted"/>
<evidence type="ECO:0000259" key="12">
    <source>
        <dbReference type="PROSITE" id="PS51782"/>
    </source>
</evidence>
<evidence type="ECO:0008006" key="15">
    <source>
        <dbReference type="Google" id="ProtNLM"/>
    </source>
</evidence>
<dbReference type="InterPro" id="IPR052611">
    <property type="entry name" value="Plant_RLK_LysM"/>
</dbReference>
<dbReference type="Proteomes" id="UP000467840">
    <property type="component" value="Chromosome 12"/>
</dbReference>
<gene>
    <name evidence="13" type="ORF">GH714_012590</name>
</gene>
<evidence type="ECO:0000256" key="9">
    <source>
        <dbReference type="ARBA" id="ARBA00023157"/>
    </source>
</evidence>
<keyword evidence="8" id="KW-0472">Membrane</keyword>
<feature type="region of interest" description="Disordered" evidence="10">
    <location>
        <begin position="267"/>
        <end position="315"/>
    </location>
</feature>
<evidence type="ECO:0000256" key="10">
    <source>
        <dbReference type="SAM" id="MobiDB-lite"/>
    </source>
</evidence>
<accession>A0A6A6K627</accession>
<dbReference type="SUPFAM" id="SSF56112">
    <property type="entry name" value="Protein kinase-like (PK-like)"/>
    <property type="match status" value="1"/>
</dbReference>
<dbReference type="Pfam" id="PF00069">
    <property type="entry name" value="Pkinase"/>
    <property type="match status" value="1"/>
</dbReference>
<evidence type="ECO:0000256" key="8">
    <source>
        <dbReference type="ARBA" id="ARBA00023136"/>
    </source>
</evidence>
<protein>
    <recommendedName>
        <fullName evidence="15">Protein kinase domain-containing protein</fullName>
    </recommendedName>
</protein>
<dbReference type="InterPro" id="IPR056563">
    <property type="entry name" value="LysM3_LYK4_5"/>
</dbReference>
<reference evidence="13 14" key="1">
    <citation type="journal article" date="2020" name="Mol. Plant">
        <title>The Chromosome-Based Rubber Tree Genome Provides New Insights into Spurge Genome Evolution and Rubber Biosynthesis.</title>
        <authorList>
            <person name="Liu J."/>
            <person name="Shi C."/>
            <person name="Shi C.C."/>
            <person name="Li W."/>
            <person name="Zhang Q.J."/>
            <person name="Zhang Y."/>
            <person name="Li K."/>
            <person name="Lu H.F."/>
            <person name="Shi C."/>
            <person name="Zhu S.T."/>
            <person name="Xiao Z.Y."/>
            <person name="Nan H."/>
            <person name="Yue Y."/>
            <person name="Zhu X.G."/>
            <person name="Wu Y."/>
            <person name="Hong X.N."/>
            <person name="Fan G.Y."/>
            <person name="Tong Y."/>
            <person name="Zhang D."/>
            <person name="Mao C.L."/>
            <person name="Liu Y.L."/>
            <person name="Hao S.J."/>
            <person name="Liu W.Q."/>
            <person name="Lv M.Q."/>
            <person name="Zhang H.B."/>
            <person name="Liu Y."/>
            <person name="Hu-Tang G.R."/>
            <person name="Wang J.P."/>
            <person name="Wang J.H."/>
            <person name="Sun Y.H."/>
            <person name="Ni S.B."/>
            <person name="Chen W.B."/>
            <person name="Zhang X.C."/>
            <person name="Jiao Y.N."/>
            <person name="Eichler E.E."/>
            <person name="Li G.H."/>
            <person name="Liu X."/>
            <person name="Gao L.Z."/>
        </authorList>
    </citation>
    <scope>NUCLEOTIDE SEQUENCE [LARGE SCALE GENOMIC DNA]</scope>
    <source>
        <strain evidence="14">cv. GT1</strain>
        <tissue evidence="13">Leaf</tissue>
    </source>
</reference>
<dbReference type="Gene3D" id="3.10.350.10">
    <property type="entry name" value="LysM domain"/>
    <property type="match status" value="2"/>
</dbReference>
<dbReference type="Pfam" id="PF23473">
    <property type="entry name" value="LysM3_LYK4_5"/>
    <property type="match status" value="1"/>
</dbReference>
<dbReference type="PANTHER" id="PTHR45927">
    <property type="entry name" value="LYSM-DOMAIN RECEPTOR-LIKE KINASE-RELATED"/>
    <property type="match status" value="1"/>
</dbReference>
<evidence type="ECO:0000256" key="7">
    <source>
        <dbReference type="ARBA" id="ARBA00022989"/>
    </source>
</evidence>
<keyword evidence="5" id="KW-0547">Nucleotide-binding</keyword>
<evidence type="ECO:0000313" key="14">
    <source>
        <dbReference type="Proteomes" id="UP000467840"/>
    </source>
</evidence>
<keyword evidence="14" id="KW-1185">Reference proteome</keyword>
<dbReference type="InterPro" id="IPR000719">
    <property type="entry name" value="Prot_kinase_dom"/>
</dbReference>
<evidence type="ECO:0000256" key="3">
    <source>
        <dbReference type="ARBA" id="ARBA00022692"/>
    </source>
</evidence>
<dbReference type="GO" id="GO:0005524">
    <property type="term" value="F:ATP binding"/>
    <property type="evidence" value="ECO:0007669"/>
    <property type="project" value="UniProtKB-KW"/>
</dbReference>
<dbReference type="SMART" id="SM00220">
    <property type="entry name" value="S_TKc"/>
    <property type="match status" value="1"/>
</dbReference>
<evidence type="ECO:0000256" key="5">
    <source>
        <dbReference type="ARBA" id="ARBA00022741"/>
    </source>
</evidence>
<dbReference type="InterPro" id="IPR036779">
    <property type="entry name" value="LysM_dom_sf"/>
</dbReference>
<keyword evidence="2" id="KW-1003">Cell membrane</keyword>
<dbReference type="PROSITE" id="PS50011">
    <property type="entry name" value="PROTEIN_KINASE_DOM"/>
    <property type="match status" value="1"/>
</dbReference>
<dbReference type="InterPro" id="IPR056562">
    <property type="entry name" value="LysM2_CERK1_LYK3_4_5"/>
</dbReference>
<dbReference type="AlphaFoldDB" id="A0A6A6K627"/>
<keyword evidence="7" id="KW-1133">Transmembrane helix</keyword>
<evidence type="ECO:0000256" key="1">
    <source>
        <dbReference type="ARBA" id="ARBA00004162"/>
    </source>
</evidence>
<evidence type="ECO:0000256" key="4">
    <source>
        <dbReference type="ARBA" id="ARBA00022729"/>
    </source>
</evidence>
<dbReference type="Pfam" id="PF23446">
    <property type="entry name" value="LysM1_NFP_LYK"/>
    <property type="match status" value="1"/>
</dbReference>
<evidence type="ECO:0000313" key="13">
    <source>
        <dbReference type="EMBL" id="KAF2283628.1"/>
    </source>
</evidence>
<feature type="domain" description="LysM" evidence="12">
    <location>
        <begin position="218"/>
        <end position="263"/>
    </location>
</feature>
<dbReference type="InterPro" id="IPR011009">
    <property type="entry name" value="Kinase-like_dom_sf"/>
</dbReference>
<dbReference type="InterPro" id="IPR056561">
    <property type="entry name" value="NFP_LYK_LysM1"/>
</dbReference>
<feature type="compositionally biased region" description="Pro residues" evidence="10">
    <location>
        <begin position="276"/>
        <end position="290"/>
    </location>
</feature>
<comment type="subcellular location">
    <subcellularLocation>
        <location evidence="1">Cell membrane</location>
        <topology evidence="1">Single-pass membrane protein</topology>
    </subcellularLocation>
</comment>